<keyword evidence="1" id="KW-1133">Transmembrane helix</keyword>
<keyword evidence="1" id="KW-0472">Membrane</keyword>
<evidence type="ECO:0000256" key="1">
    <source>
        <dbReference type="SAM" id="Phobius"/>
    </source>
</evidence>
<protein>
    <recommendedName>
        <fullName evidence="4">Transmembrane protein</fullName>
    </recommendedName>
</protein>
<feature type="transmembrane region" description="Helical" evidence="1">
    <location>
        <begin position="69"/>
        <end position="91"/>
    </location>
</feature>
<dbReference type="EMBL" id="ASPP01010108">
    <property type="protein sequence ID" value="ETO23213.1"/>
    <property type="molecule type" value="Genomic_DNA"/>
</dbReference>
<feature type="transmembrane region" description="Helical" evidence="1">
    <location>
        <begin position="279"/>
        <end position="312"/>
    </location>
</feature>
<evidence type="ECO:0008006" key="4">
    <source>
        <dbReference type="Google" id="ProtNLM"/>
    </source>
</evidence>
<dbReference type="AlphaFoldDB" id="X6NBD9"/>
<keyword evidence="1" id="KW-0812">Transmembrane</keyword>
<feature type="transmembrane region" description="Helical" evidence="1">
    <location>
        <begin position="103"/>
        <end position="122"/>
    </location>
</feature>
<evidence type="ECO:0000313" key="2">
    <source>
        <dbReference type="EMBL" id="ETO23213.1"/>
    </source>
</evidence>
<name>X6NBD9_RETFI</name>
<feature type="transmembrane region" description="Helical" evidence="1">
    <location>
        <begin position="255"/>
        <end position="273"/>
    </location>
</feature>
<keyword evidence="3" id="KW-1185">Reference proteome</keyword>
<feature type="transmembrane region" description="Helical" evidence="1">
    <location>
        <begin position="194"/>
        <end position="211"/>
    </location>
</feature>
<comment type="caution">
    <text evidence="2">The sequence shown here is derived from an EMBL/GenBank/DDBJ whole genome shotgun (WGS) entry which is preliminary data.</text>
</comment>
<organism evidence="2 3">
    <name type="scientific">Reticulomyxa filosa</name>
    <dbReference type="NCBI Taxonomy" id="46433"/>
    <lineage>
        <taxon>Eukaryota</taxon>
        <taxon>Sar</taxon>
        <taxon>Rhizaria</taxon>
        <taxon>Retaria</taxon>
        <taxon>Foraminifera</taxon>
        <taxon>Monothalamids</taxon>
        <taxon>Reticulomyxidae</taxon>
        <taxon>Reticulomyxa</taxon>
    </lineage>
</organism>
<dbReference type="Proteomes" id="UP000023152">
    <property type="component" value="Unassembled WGS sequence"/>
</dbReference>
<feature type="transmembrane region" description="Helical" evidence="1">
    <location>
        <begin position="217"/>
        <end position="235"/>
    </location>
</feature>
<gene>
    <name evidence="2" type="ORF">RFI_13966</name>
</gene>
<evidence type="ECO:0000313" key="3">
    <source>
        <dbReference type="Proteomes" id="UP000023152"/>
    </source>
</evidence>
<accession>X6NBD9</accession>
<proteinExistence type="predicted"/>
<feature type="transmembrane region" description="Helical" evidence="1">
    <location>
        <begin position="16"/>
        <end position="38"/>
    </location>
</feature>
<sequence>MAVEPKKIVKVEHSDIVFVWVVLSFHILAGIVSLLWTIRYMRRTKSERGKMKTGNSKANEFLIRRRPRIVIVFLWFCWSHVLIFRPLQIFFQYTDNESSVYRSFLWGFSAFGLAYTFVLRFCKKKILMYIIYVHSMHDQQTNKYENEKTCRTWMLYFDQRLQYAQRSLGWKKELVSDAENNWFIKNRNTFGKPIWLILYFFTPLWATPSFGNSTTNFAVDSACLLVPVLLTLIIWSQIPKWNDRFLIKMEIKYSMYVAFAGLVVYAAVIYFIPSASRALFLTFLFSAVVFIGAMISSAYILYLSGLLVFIFIYSR</sequence>
<reference evidence="2 3" key="1">
    <citation type="journal article" date="2013" name="Curr. Biol.">
        <title>The Genome of the Foraminiferan Reticulomyxa filosa.</title>
        <authorList>
            <person name="Glockner G."/>
            <person name="Hulsmann N."/>
            <person name="Schleicher M."/>
            <person name="Noegel A.A."/>
            <person name="Eichinger L."/>
            <person name="Gallinger C."/>
            <person name="Pawlowski J."/>
            <person name="Sierra R."/>
            <person name="Euteneuer U."/>
            <person name="Pillet L."/>
            <person name="Moustafa A."/>
            <person name="Platzer M."/>
            <person name="Groth M."/>
            <person name="Szafranski K."/>
            <person name="Schliwa M."/>
        </authorList>
    </citation>
    <scope>NUCLEOTIDE SEQUENCE [LARGE SCALE GENOMIC DNA]</scope>
</reference>